<sequence length="91" mass="9990">MVSAAILTTVDFLPIHTAPRDSTVIELAAFDSNGRPDMVIEMRWQADAENALFPGIVGFWVTPDHPGPHSLTWNESDPAGAPTHWRPARTN</sequence>
<dbReference type="OrthoDB" id="7510885at2"/>
<reference evidence="2 3" key="1">
    <citation type="submission" date="2018-09" db="EMBL/GenBank/DDBJ databases">
        <authorList>
            <person name="Zhu H."/>
        </authorList>
    </citation>
    <scope>NUCLEOTIDE SEQUENCE [LARGE SCALE GENOMIC DNA]</scope>
    <source>
        <strain evidence="2 3">K2W22B-5</strain>
    </source>
</reference>
<comment type="caution">
    <text evidence="2">The sequence shown here is derived from an EMBL/GenBank/DDBJ whole genome shotgun (WGS) entry which is preliminary data.</text>
</comment>
<dbReference type="EMBL" id="QYUL01000002">
    <property type="protein sequence ID" value="RJF81671.1"/>
    <property type="molecule type" value="Genomic_DNA"/>
</dbReference>
<evidence type="ECO:0000313" key="3">
    <source>
        <dbReference type="Proteomes" id="UP000283458"/>
    </source>
</evidence>
<name>A0A418VWY8_9PROT</name>
<feature type="region of interest" description="Disordered" evidence="1">
    <location>
        <begin position="70"/>
        <end position="91"/>
    </location>
</feature>
<accession>A0A418VWY8</accession>
<gene>
    <name evidence="2" type="ORF">D3877_16240</name>
</gene>
<dbReference type="Proteomes" id="UP000283458">
    <property type="component" value="Unassembled WGS sequence"/>
</dbReference>
<protein>
    <submittedName>
        <fullName evidence="2">Uncharacterized protein</fullName>
    </submittedName>
</protein>
<proteinExistence type="predicted"/>
<evidence type="ECO:0000256" key="1">
    <source>
        <dbReference type="SAM" id="MobiDB-lite"/>
    </source>
</evidence>
<dbReference type="AlphaFoldDB" id="A0A418VWY8"/>
<dbReference type="RefSeq" id="WP_119831763.1">
    <property type="nucleotide sequence ID" value="NZ_QYUL01000002.1"/>
</dbReference>
<organism evidence="2 3">
    <name type="scientific">Azospirillum cavernae</name>
    <dbReference type="NCBI Taxonomy" id="2320860"/>
    <lineage>
        <taxon>Bacteria</taxon>
        <taxon>Pseudomonadati</taxon>
        <taxon>Pseudomonadota</taxon>
        <taxon>Alphaproteobacteria</taxon>
        <taxon>Rhodospirillales</taxon>
        <taxon>Azospirillaceae</taxon>
        <taxon>Azospirillum</taxon>
    </lineage>
</organism>
<evidence type="ECO:0000313" key="2">
    <source>
        <dbReference type="EMBL" id="RJF81671.1"/>
    </source>
</evidence>
<keyword evidence="3" id="KW-1185">Reference proteome</keyword>